<dbReference type="GO" id="GO:0005886">
    <property type="term" value="C:plasma membrane"/>
    <property type="evidence" value="ECO:0007669"/>
    <property type="project" value="TreeGrafter"/>
</dbReference>
<dbReference type="InterPro" id="IPR007844">
    <property type="entry name" value="AsmA"/>
</dbReference>
<feature type="domain" description="AsmA" evidence="1">
    <location>
        <begin position="4"/>
        <end position="250"/>
    </location>
</feature>
<dbReference type="AlphaFoldDB" id="A0A420E5Z5"/>
<protein>
    <recommendedName>
        <fullName evidence="1">AsmA domain-containing protein</fullName>
    </recommendedName>
</protein>
<gene>
    <name evidence="2" type="ORF">DBZ36_19690</name>
</gene>
<dbReference type="Pfam" id="PF05170">
    <property type="entry name" value="AsmA"/>
    <property type="match status" value="1"/>
</dbReference>
<evidence type="ECO:0000313" key="2">
    <source>
        <dbReference type="EMBL" id="RKF13282.1"/>
    </source>
</evidence>
<dbReference type="PANTHER" id="PTHR30441">
    <property type="entry name" value="DUF748 DOMAIN-CONTAINING PROTEIN"/>
    <property type="match status" value="1"/>
</dbReference>
<dbReference type="OrthoDB" id="6375992at2"/>
<evidence type="ECO:0000259" key="1">
    <source>
        <dbReference type="Pfam" id="PF05170"/>
    </source>
</evidence>
<dbReference type="Proteomes" id="UP000286482">
    <property type="component" value="Unassembled WGS sequence"/>
</dbReference>
<dbReference type="PANTHER" id="PTHR30441:SF8">
    <property type="entry name" value="DUF748 DOMAIN-CONTAINING PROTEIN"/>
    <property type="match status" value="1"/>
</dbReference>
<keyword evidence="3" id="KW-1185">Reference proteome</keyword>
<dbReference type="RefSeq" id="WP_120356695.1">
    <property type="nucleotide sequence ID" value="NZ_RAQO01000012.1"/>
</dbReference>
<proteinExistence type="predicted"/>
<dbReference type="EMBL" id="RAQO01000012">
    <property type="protein sequence ID" value="RKF13282.1"/>
    <property type="molecule type" value="Genomic_DNA"/>
</dbReference>
<reference evidence="2 3" key="1">
    <citation type="submission" date="2018-09" db="EMBL/GenBank/DDBJ databases">
        <authorList>
            <person name="Wang Z."/>
        </authorList>
    </citation>
    <scope>NUCLEOTIDE SEQUENCE [LARGE SCALE GENOMIC DNA]</scope>
    <source>
        <strain evidence="2 3">ALS 81</strain>
    </source>
</reference>
<evidence type="ECO:0000313" key="3">
    <source>
        <dbReference type="Proteomes" id="UP000286482"/>
    </source>
</evidence>
<dbReference type="GO" id="GO:0090313">
    <property type="term" value="P:regulation of protein targeting to membrane"/>
    <property type="evidence" value="ECO:0007669"/>
    <property type="project" value="TreeGrafter"/>
</dbReference>
<name>A0A420E5Z5_9ALTE</name>
<comment type="caution">
    <text evidence="2">The sequence shown here is derived from an EMBL/GenBank/DDBJ whole genome shotgun (WGS) entry which is preliminary data.</text>
</comment>
<sequence length="731" mass="82385">MRSILSLLGLVLLIFLATLTFFLFSFHPDRYRGEILEQLNSNPEIQISYRKSAWNIFEPLTLQLSDLDLNYAQAAKVRAAQVRVNLGITQLLQGTMDVKHVYLDKVNVEIDASALKESEQTGSTSQSIDWVDQLNISKILLSDAKIHYKDEHNDLRLQKLELSIEDLEIPTQHFSDPLMWRFSLHANAGYLNSNHVDMKLPQISFQWLQGKLELEHFGADIFQGRVRAQASFSNGNLRISQFSLENANLEYYVPYIEQAVTSTATNPVPWLTRIEIDEALVSQINTVIGYNQQLFSADKLSAEISQASMAWPLDPSDLKLEFAIISDQLVLDNNQLEKVSANGLFEQGVLRLTALDGNWNKGKVQLSASYQPPPHNALTVHELSLSGNEIPILPEWFESSADSSLPLTYLFLQQARIKGVKVLSYVDSLPLSAQGLDLDLDTITIIKDGQLQDWQQMWQTQTKVFMELPEFAYRGLVLSQLSADIGTKTDVSFANLYAELPLGQIELQVKVMLEQQGLPWQAELKGLLLDISPLARISGSSGFQIAGDMELSGNARGLWHKIPESVDGSLTLSSQKITLNNIDLNQYFEHLIEDPDKSFIDYQKPLAQGMSALWKSYEALPSGDSQFNNLQLQASIEEGLLRIPEQNLLTQPYSLALSGQFDLSSNSYDGWRLSVKDGDCWKIQRTLEGDFSEPEVIIDHFLKDRSYFPKLNTFLVNPNRPSPCRPAFRPS</sequence>
<dbReference type="InterPro" id="IPR052894">
    <property type="entry name" value="AsmA-related"/>
</dbReference>
<organism evidence="2 3">
    <name type="scientific">Alginatibacterium sediminis</name>
    <dbReference type="NCBI Taxonomy" id="2164068"/>
    <lineage>
        <taxon>Bacteria</taxon>
        <taxon>Pseudomonadati</taxon>
        <taxon>Pseudomonadota</taxon>
        <taxon>Gammaproteobacteria</taxon>
        <taxon>Alteromonadales</taxon>
        <taxon>Alteromonadaceae</taxon>
        <taxon>Alginatibacterium</taxon>
    </lineage>
</organism>
<accession>A0A420E5Z5</accession>